<dbReference type="RefSeq" id="WP_005659302.1">
    <property type="nucleotide sequence ID" value="NZ_ABTR02000001.1"/>
</dbReference>
<dbReference type="EMBL" id="ABTR02000001">
    <property type="protein sequence ID" value="EFC90524.1"/>
    <property type="molecule type" value="Genomic_DNA"/>
</dbReference>
<dbReference type="PaxDb" id="469381-Dpep_0494"/>
<evidence type="ECO:0000313" key="2">
    <source>
        <dbReference type="Proteomes" id="UP000006427"/>
    </source>
</evidence>
<proteinExistence type="predicted"/>
<keyword evidence="2" id="KW-1185">Reference proteome</keyword>
<accession>D2Z4J5</accession>
<evidence type="ECO:0000313" key="1">
    <source>
        <dbReference type="EMBL" id="EFC90524.1"/>
    </source>
</evidence>
<sequence length="159" mass="18502">MHDEITKMRNELPTYLGNAYAEHLMIVTRWSSILKKSAVRASLRDYFKAKDDQYWESLYMYCRNKKIPWVPGYLCLKLMKAFDKALDNRMNDVRLLNKAFVSSRELAAAFGKPYVAEKSEVEDRPYVAGSRPVSLRAASSCRRGPLPSEAGFWEDWDYE</sequence>
<name>D2Z4J5_9BACT</name>
<dbReference type="AlphaFoldDB" id="D2Z4J5"/>
<reference evidence="1 2" key="1">
    <citation type="journal article" date="2010" name="Stand. Genomic Sci.">
        <title>Permanent draft genome sequence of Dethiosulfovibrio peptidovorans type strain (SEBR 4207).</title>
        <authorList>
            <person name="Labutti K."/>
            <person name="Mayilraj S."/>
            <person name="Clum A."/>
            <person name="Lucas S."/>
            <person name="Glavina Del Rio T."/>
            <person name="Nolan M."/>
            <person name="Tice H."/>
            <person name="Cheng J.F."/>
            <person name="Pitluck S."/>
            <person name="Liolios K."/>
            <person name="Ivanova N."/>
            <person name="Mavromatis K."/>
            <person name="Mikhailova N."/>
            <person name="Pati A."/>
            <person name="Goodwin L."/>
            <person name="Chen A."/>
            <person name="Palaniappan K."/>
            <person name="Land M."/>
            <person name="Hauser L."/>
            <person name="Chang Y.J."/>
            <person name="Jeffries C.D."/>
            <person name="Rohde M."/>
            <person name="Spring S."/>
            <person name="Goker M."/>
            <person name="Woyke T."/>
            <person name="Bristow J."/>
            <person name="Eisen J.A."/>
            <person name="Markowitz V."/>
            <person name="Hugenholtz P."/>
            <person name="Kyrpides N.C."/>
            <person name="Klenk H.P."/>
            <person name="Lapidus A."/>
        </authorList>
    </citation>
    <scope>NUCLEOTIDE SEQUENCE [LARGE SCALE GENOMIC DNA]</scope>
    <source>
        <strain evidence="1 2">DSM 11002</strain>
    </source>
</reference>
<dbReference type="Proteomes" id="UP000006427">
    <property type="component" value="Unassembled WGS sequence"/>
</dbReference>
<protein>
    <submittedName>
        <fullName evidence="1">Uncharacterized protein</fullName>
    </submittedName>
</protein>
<dbReference type="STRING" id="469381.Dpep_0494"/>
<organism evidence="1 2">
    <name type="scientific">Dethiosulfovibrio peptidovorans DSM 11002</name>
    <dbReference type="NCBI Taxonomy" id="469381"/>
    <lineage>
        <taxon>Bacteria</taxon>
        <taxon>Thermotogati</taxon>
        <taxon>Synergistota</taxon>
        <taxon>Synergistia</taxon>
        <taxon>Synergistales</taxon>
        <taxon>Dethiosulfovibrionaceae</taxon>
        <taxon>Dethiosulfovibrio</taxon>
    </lineage>
</organism>
<dbReference type="OrthoDB" id="9800955at2"/>
<comment type="caution">
    <text evidence="1">The sequence shown here is derived from an EMBL/GenBank/DDBJ whole genome shotgun (WGS) entry which is preliminary data.</text>
</comment>
<gene>
    <name evidence="1" type="ORF">Dpep_0494</name>
</gene>